<name>A0AAN7NPI8_MYCAM</name>
<gene>
    <name evidence="6" type="ORF">QYF61_002477</name>
</gene>
<comment type="subcellular location">
    <subcellularLocation>
        <location evidence="1">Membrane</location>
        <topology evidence="1">Multi-pass membrane protein</topology>
    </subcellularLocation>
</comment>
<evidence type="ECO:0000256" key="2">
    <source>
        <dbReference type="ARBA" id="ARBA00022692"/>
    </source>
</evidence>
<comment type="caution">
    <text evidence="6">The sequence shown here is derived from an EMBL/GenBank/DDBJ whole genome shotgun (WGS) entry which is preliminary data.</text>
</comment>
<protein>
    <submittedName>
        <fullName evidence="6">Uncharacterized protein</fullName>
    </submittedName>
</protein>
<evidence type="ECO:0000313" key="7">
    <source>
        <dbReference type="Proteomes" id="UP001333110"/>
    </source>
</evidence>
<dbReference type="GO" id="GO:0016020">
    <property type="term" value="C:membrane"/>
    <property type="evidence" value="ECO:0007669"/>
    <property type="project" value="UniProtKB-SubCell"/>
</dbReference>
<dbReference type="GO" id="GO:0007186">
    <property type="term" value="P:G protein-coupled receptor signaling pathway"/>
    <property type="evidence" value="ECO:0007669"/>
    <property type="project" value="InterPro"/>
</dbReference>
<dbReference type="InterPro" id="IPR000725">
    <property type="entry name" value="Olfact_rcpt"/>
</dbReference>
<evidence type="ECO:0000313" key="6">
    <source>
        <dbReference type="EMBL" id="KAK4829212.1"/>
    </source>
</evidence>
<dbReference type="GO" id="GO:0004984">
    <property type="term" value="F:olfactory receptor activity"/>
    <property type="evidence" value="ECO:0007669"/>
    <property type="project" value="InterPro"/>
</dbReference>
<dbReference type="AlphaFoldDB" id="A0AAN7NPI8"/>
<evidence type="ECO:0000256" key="5">
    <source>
        <dbReference type="ARBA" id="ARBA00023224"/>
    </source>
</evidence>
<keyword evidence="3" id="KW-1133">Transmembrane helix</keyword>
<evidence type="ECO:0000256" key="1">
    <source>
        <dbReference type="ARBA" id="ARBA00004141"/>
    </source>
</evidence>
<dbReference type="EMBL" id="JAUNZN010000001">
    <property type="protein sequence ID" value="KAK4829212.1"/>
    <property type="molecule type" value="Genomic_DNA"/>
</dbReference>
<evidence type="ECO:0000256" key="4">
    <source>
        <dbReference type="ARBA" id="ARBA00023136"/>
    </source>
</evidence>
<keyword evidence="4" id="KW-0472">Membrane</keyword>
<proteinExistence type="predicted"/>
<dbReference type="Pfam" id="PF13853">
    <property type="entry name" value="7tm_4"/>
    <property type="match status" value="1"/>
</dbReference>
<organism evidence="6 7">
    <name type="scientific">Mycteria americana</name>
    <name type="common">Wood stork</name>
    <dbReference type="NCBI Taxonomy" id="33587"/>
    <lineage>
        <taxon>Eukaryota</taxon>
        <taxon>Metazoa</taxon>
        <taxon>Chordata</taxon>
        <taxon>Craniata</taxon>
        <taxon>Vertebrata</taxon>
        <taxon>Euteleostomi</taxon>
        <taxon>Archelosauria</taxon>
        <taxon>Archosauria</taxon>
        <taxon>Dinosauria</taxon>
        <taxon>Saurischia</taxon>
        <taxon>Theropoda</taxon>
        <taxon>Coelurosauria</taxon>
        <taxon>Aves</taxon>
        <taxon>Neognathae</taxon>
        <taxon>Neoaves</taxon>
        <taxon>Aequornithes</taxon>
        <taxon>Ciconiiformes</taxon>
        <taxon>Ciconiidae</taxon>
        <taxon>Mycteria</taxon>
    </lineage>
</organism>
<accession>A0AAN7NPI8</accession>
<reference evidence="6 7" key="1">
    <citation type="journal article" date="2023" name="J. Hered.">
        <title>Chromosome-level genome of the wood stork (Mycteria americana) provides insight into avian chromosome evolution.</title>
        <authorList>
            <person name="Flamio R. Jr."/>
            <person name="Ramstad K.M."/>
        </authorList>
    </citation>
    <scope>NUCLEOTIDE SEQUENCE [LARGE SCALE GENOMIC DNA]</scope>
    <source>
        <strain evidence="6">JAX WOST 10</strain>
    </source>
</reference>
<evidence type="ECO:0000256" key="3">
    <source>
        <dbReference type="ARBA" id="ARBA00022989"/>
    </source>
</evidence>
<sequence length="106" mass="12013">MLTSARIGRIRLLSRAGPGYHYCLHRDLIKLVCIDIAFDNWYGFAAHSDHLKGLNKCLSPTLAVLILVVLSMVHWYGKHASPLIHIIMGNVYLLPPTEPHHLQHKN</sequence>
<keyword evidence="2" id="KW-0812">Transmembrane</keyword>
<keyword evidence="7" id="KW-1185">Reference proteome</keyword>
<keyword evidence="5" id="KW-0807">Transducer</keyword>
<dbReference type="Proteomes" id="UP001333110">
    <property type="component" value="Unassembled WGS sequence"/>
</dbReference>